<dbReference type="PANTHER" id="PTHR43180:SF31">
    <property type="entry name" value="CHAIN DEHYDROGENASE_REDUCTASE, PUTATIVE (AFU_ORTHOLOGUE AFUA_2G16570)-RELATED"/>
    <property type="match status" value="1"/>
</dbReference>
<evidence type="ECO:0000313" key="5">
    <source>
        <dbReference type="Proteomes" id="UP001316803"/>
    </source>
</evidence>
<dbReference type="InterPro" id="IPR002347">
    <property type="entry name" value="SDR_fam"/>
</dbReference>
<dbReference type="PRINTS" id="PR00081">
    <property type="entry name" value="GDHRDH"/>
</dbReference>
<dbReference type="Proteomes" id="UP001316803">
    <property type="component" value="Unassembled WGS sequence"/>
</dbReference>
<keyword evidence="5" id="KW-1185">Reference proteome</keyword>
<dbReference type="EMBL" id="JAKLMC020000027">
    <property type="protein sequence ID" value="KAK5950368.1"/>
    <property type="molecule type" value="Genomic_DNA"/>
</dbReference>
<evidence type="ECO:0000256" key="1">
    <source>
        <dbReference type="ARBA" id="ARBA00006484"/>
    </source>
</evidence>
<sequence length="306" mass="33917">MSGPYAYEGQVDCSVAVDRTQCKGKSVVVTGGAQGIGEAYVRGFVSAGAFVTFCDINEEQGRKLADELGPEHVCFVKADTRSWEDQTRMFEAAVTKSPYRSVDIVIANAGVGRGSGDPMMALEDPNTIPTKPSMHIIDINLIGVMYSLKLAIHYFRRSPSSEDRDRLFIFGGSIAGFVDNLSSWEYSTSKFGLRGLMRTVRRQCYHQAIRVAYIAPSYIRTVIQSQEVYESIRAKGLDFATTESCLAAVMRIACDKRINGHSFAIVPESVAKEGFIDLDEDDFEDQASYLFKFQNDVVKLRGDAWT</sequence>
<gene>
    <name evidence="4" type="ORF">OHC33_008587</name>
</gene>
<proteinExistence type="inferred from homology"/>
<dbReference type="InterPro" id="IPR036291">
    <property type="entry name" value="NAD(P)-bd_dom_sf"/>
</dbReference>
<evidence type="ECO:0000256" key="3">
    <source>
        <dbReference type="ARBA" id="ARBA00023002"/>
    </source>
</evidence>
<keyword evidence="3" id="KW-0560">Oxidoreductase</keyword>
<evidence type="ECO:0000313" key="4">
    <source>
        <dbReference type="EMBL" id="KAK5950368.1"/>
    </source>
</evidence>
<dbReference type="InterPro" id="IPR020904">
    <property type="entry name" value="Sc_DH/Rdtase_CS"/>
</dbReference>
<dbReference type="AlphaFoldDB" id="A0AAN8ER35"/>
<dbReference type="Gene3D" id="3.40.50.720">
    <property type="entry name" value="NAD(P)-binding Rossmann-like Domain"/>
    <property type="match status" value="1"/>
</dbReference>
<comment type="similarity">
    <text evidence="1">Belongs to the short-chain dehydrogenases/reductases (SDR) family.</text>
</comment>
<dbReference type="PROSITE" id="PS00061">
    <property type="entry name" value="ADH_SHORT"/>
    <property type="match status" value="1"/>
</dbReference>
<evidence type="ECO:0000256" key="2">
    <source>
        <dbReference type="ARBA" id="ARBA00022857"/>
    </source>
</evidence>
<dbReference type="GO" id="GO:0016491">
    <property type="term" value="F:oxidoreductase activity"/>
    <property type="evidence" value="ECO:0007669"/>
    <property type="project" value="UniProtKB-KW"/>
</dbReference>
<dbReference type="Pfam" id="PF00106">
    <property type="entry name" value="adh_short"/>
    <property type="match status" value="1"/>
</dbReference>
<dbReference type="PANTHER" id="PTHR43180">
    <property type="entry name" value="3-OXOACYL-(ACYL-CARRIER-PROTEIN) REDUCTASE (AFU_ORTHOLOGUE AFUA_6G11210)"/>
    <property type="match status" value="1"/>
</dbReference>
<dbReference type="SUPFAM" id="SSF51735">
    <property type="entry name" value="NAD(P)-binding Rossmann-fold domains"/>
    <property type="match status" value="1"/>
</dbReference>
<name>A0AAN8ER35_9EURO</name>
<protein>
    <submittedName>
        <fullName evidence="4">Uncharacterized protein</fullName>
    </submittedName>
</protein>
<reference evidence="4 5" key="1">
    <citation type="submission" date="2022-12" db="EMBL/GenBank/DDBJ databases">
        <title>Genomic features and morphological characterization of a novel Knufia sp. strain isolated from spacecraft assembly facility.</title>
        <authorList>
            <person name="Teixeira M."/>
            <person name="Chander A.M."/>
            <person name="Stajich J.E."/>
            <person name="Venkateswaran K."/>
        </authorList>
    </citation>
    <scope>NUCLEOTIDE SEQUENCE [LARGE SCALE GENOMIC DNA]</scope>
    <source>
        <strain evidence="4 5">FJI-L2-BK-P2</strain>
    </source>
</reference>
<keyword evidence="2" id="KW-0521">NADP</keyword>
<accession>A0AAN8ER35</accession>
<comment type="caution">
    <text evidence="4">The sequence shown here is derived from an EMBL/GenBank/DDBJ whole genome shotgun (WGS) entry which is preliminary data.</text>
</comment>
<organism evidence="4 5">
    <name type="scientific">Knufia fluminis</name>
    <dbReference type="NCBI Taxonomy" id="191047"/>
    <lineage>
        <taxon>Eukaryota</taxon>
        <taxon>Fungi</taxon>
        <taxon>Dikarya</taxon>
        <taxon>Ascomycota</taxon>
        <taxon>Pezizomycotina</taxon>
        <taxon>Eurotiomycetes</taxon>
        <taxon>Chaetothyriomycetidae</taxon>
        <taxon>Chaetothyriales</taxon>
        <taxon>Trichomeriaceae</taxon>
        <taxon>Knufia</taxon>
    </lineage>
</organism>